<dbReference type="Proteomes" id="UP001054252">
    <property type="component" value="Unassembled WGS sequence"/>
</dbReference>
<dbReference type="AlphaFoldDB" id="A0AAV5MFU9"/>
<accession>A0AAV5MFU9</accession>
<evidence type="ECO:0000313" key="2">
    <source>
        <dbReference type="Proteomes" id="UP001054252"/>
    </source>
</evidence>
<sequence length="148" mass="16316">MPLLLRPLLYAPCQPAPPCSPSLALVPLPPPELASHHQPCSAPTLLSVPRSPTRLSPLPAIIPPLLAAPSLHALPPARLHLPLPEPRSALITPPPPRTNRQSILHSLPRLYLNRATPLRPCLLSRASASCTLQPYRKNNNTRRNWHHW</sequence>
<comment type="caution">
    <text evidence="1">The sequence shown here is derived from an EMBL/GenBank/DDBJ whole genome shotgun (WGS) entry which is preliminary data.</text>
</comment>
<protein>
    <submittedName>
        <fullName evidence="1">Uncharacterized protein</fullName>
    </submittedName>
</protein>
<name>A0AAV5MFU9_9ROSI</name>
<reference evidence="1 2" key="1">
    <citation type="journal article" date="2021" name="Commun. Biol.">
        <title>The genome of Shorea leprosula (Dipterocarpaceae) highlights the ecological relevance of drought in aseasonal tropical rainforests.</title>
        <authorList>
            <person name="Ng K.K.S."/>
            <person name="Kobayashi M.J."/>
            <person name="Fawcett J.A."/>
            <person name="Hatakeyama M."/>
            <person name="Paape T."/>
            <person name="Ng C.H."/>
            <person name="Ang C.C."/>
            <person name="Tnah L.H."/>
            <person name="Lee C.T."/>
            <person name="Nishiyama T."/>
            <person name="Sese J."/>
            <person name="O'Brien M.J."/>
            <person name="Copetti D."/>
            <person name="Mohd Noor M.I."/>
            <person name="Ong R.C."/>
            <person name="Putra M."/>
            <person name="Sireger I.Z."/>
            <person name="Indrioko S."/>
            <person name="Kosugi Y."/>
            <person name="Izuno A."/>
            <person name="Isagi Y."/>
            <person name="Lee S.L."/>
            <person name="Shimizu K.K."/>
        </authorList>
    </citation>
    <scope>NUCLEOTIDE SEQUENCE [LARGE SCALE GENOMIC DNA]</scope>
    <source>
        <strain evidence="1">214</strain>
    </source>
</reference>
<evidence type="ECO:0000313" key="1">
    <source>
        <dbReference type="EMBL" id="GKV47874.1"/>
    </source>
</evidence>
<organism evidence="1 2">
    <name type="scientific">Rubroshorea leprosula</name>
    <dbReference type="NCBI Taxonomy" id="152421"/>
    <lineage>
        <taxon>Eukaryota</taxon>
        <taxon>Viridiplantae</taxon>
        <taxon>Streptophyta</taxon>
        <taxon>Embryophyta</taxon>
        <taxon>Tracheophyta</taxon>
        <taxon>Spermatophyta</taxon>
        <taxon>Magnoliopsida</taxon>
        <taxon>eudicotyledons</taxon>
        <taxon>Gunneridae</taxon>
        <taxon>Pentapetalae</taxon>
        <taxon>rosids</taxon>
        <taxon>malvids</taxon>
        <taxon>Malvales</taxon>
        <taxon>Dipterocarpaceae</taxon>
        <taxon>Rubroshorea</taxon>
    </lineage>
</organism>
<dbReference type="EMBL" id="BPVZ01000239">
    <property type="protein sequence ID" value="GKV47874.1"/>
    <property type="molecule type" value="Genomic_DNA"/>
</dbReference>
<gene>
    <name evidence="1" type="ORF">SLEP1_g54730</name>
</gene>
<proteinExistence type="predicted"/>
<keyword evidence="2" id="KW-1185">Reference proteome</keyword>